<dbReference type="RefSeq" id="WP_111960185.1">
    <property type="nucleotide sequence ID" value="NZ_BJYI01000026.1"/>
</dbReference>
<evidence type="ECO:0000313" key="3">
    <source>
        <dbReference type="Proteomes" id="UP000321150"/>
    </source>
</evidence>
<comment type="caution">
    <text evidence="2">The sequence shown here is derived from an EMBL/GenBank/DDBJ whole genome shotgun (WGS) entry which is preliminary data.</text>
</comment>
<evidence type="ECO:0000313" key="2">
    <source>
        <dbReference type="EMBL" id="GEN74116.1"/>
    </source>
</evidence>
<evidence type="ECO:0000259" key="1">
    <source>
        <dbReference type="Pfam" id="PF12684"/>
    </source>
</evidence>
<gene>
    <name evidence="2" type="ORF">CLA01_41880</name>
</gene>
<feature type="domain" description="Putative exodeoxyribonuclease 8 PDDEXK-like" evidence="1">
    <location>
        <begin position="51"/>
        <end position="264"/>
    </location>
</feature>
<dbReference type="Proteomes" id="UP000321150">
    <property type="component" value="Unassembled WGS sequence"/>
</dbReference>
<protein>
    <recommendedName>
        <fullName evidence="1">Putative exodeoxyribonuclease 8 PDDEXK-like domain-containing protein</fullName>
    </recommendedName>
</protein>
<name>A0A511YG28_9FLAO</name>
<organism evidence="2 3">
    <name type="scientific">Chryseobacterium lathyri</name>
    <dbReference type="NCBI Taxonomy" id="395933"/>
    <lineage>
        <taxon>Bacteria</taxon>
        <taxon>Pseudomonadati</taxon>
        <taxon>Bacteroidota</taxon>
        <taxon>Flavobacteriia</taxon>
        <taxon>Flavobacteriales</taxon>
        <taxon>Weeksellaceae</taxon>
        <taxon>Chryseobacterium group</taxon>
        <taxon>Chryseobacterium</taxon>
    </lineage>
</organism>
<dbReference type="InterPro" id="IPR011604">
    <property type="entry name" value="PDDEXK-like_dom_sf"/>
</dbReference>
<dbReference type="Gene3D" id="3.90.320.10">
    <property type="match status" value="1"/>
</dbReference>
<sequence>MGASKNTAIGQQEQESYVDPEIKFFDCHYPDKRSEREILIDKLINRDISMSYSKLKNLTSPINFMNALLQPKKKNAGMNFGSLVDCLVLEDHKFHEKFIVLAKGPSKGNQENMVNEILNAHPFDLLDFDKIFEQAFKNNYKVGKIESVEHLRDYCKALLSGKDCVSQDEYDLAVKISDHLKNAPDIADELCVCEEFQKKIRFEFMGWQFVAILDTWAPTLFHDMKYVSNLNPDKFKWEIEKYDYEMQIGVYAKGLEILGLSTNPKFKYILYDSDFNYSVPEIEVGYIDYCKRKFEYFVMRLNKMVDERAFDRSYDYFKSKNVIYKSQWAPGFDLSIFNTD</sequence>
<proteinExistence type="predicted"/>
<dbReference type="InterPro" id="IPR024432">
    <property type="entry name" value="Put_RecE_PDDEXK-like_dom"/>
</dbReference>
<dbReference type="OrthoDB" id="1228534at2"/>
<dbReference type="Pfam" id="PF12684">
    <property type="entry name" value="DUF3799"/>
    <property type="match status" value="1"/>
</dbReference>
<dbReference type="AlphaFoldDB" id="A0A511YG28"/>
<dbReference type="EMBL" id="BJYI01000026">
    <property type="protein sequence ID" value="GEN74116.1"/>
    <property type="molecule type" value="Genomic_DNA"/>
</dbReference>
<reference evidence="2 3" key="1">
    <citation type="submission" date="2019-07" db="EMBL/GenBank/DDBJ databases">
        <title>Whole genome shotgun sequence of Chryseobacterium lathyri NBRC 105250.</title>
        <authorList>
            <person name="Hosoyama A."/>
            <person name="Uohara A."/>
            <person name="Ohji S."/>
            <person name="Ichikawa N."/>
        </authorList>
    </citation>
    <scope>NUCLEOTIDE SEQUENCE [LARGE SCALE GENOMIC DNA]</scope>
    <source>
        <strain evidence="2 3">NBRC 105250</strain>
    </source>
</reference>
<accession>A0A511YG28</accession>